<keyword evidence="2" id="KW-1185">Reference proteome</keyword>
<protein>
    <recommendedName>
        <fullName evidence="3">RADC family protein</fullName>
    </recommendedName>
</protein>
<dbReference type="eggNOG" id="ENOG502Z8YF">
    <property type="taxonomic scope" value="Bacteria"/>
</dbReference>
<gene>
    <name evidence="1" type="ordered locus">Snas_4043</name>
</gene>
<dbReference type="AlphaFoldDB" id="D3Q0U5"/>
<sequence>MSLPYTGSGPYCYANSLSMMLGPETPGPSRLEVLTGSPFGMQLLGGKLPLFDPYGWDPDLGIDDALRLLGWRCERNVGGDADTAVAMLREAVKRGPVMVGPVEMGLLSHQPTMTGAIGADHWVVVLEVDDDVVVMHDPHGHPYATLPVAQFAKAWRAELVPWVDPPFVMRTDFVKERDVDVREALRAALPGAVRWLTNAYDGTVPPGTLGTEAALHRLAELTESGLDEETRGHLVHFAVRVGARRLNDAAVALSDIDQPAAARIAARQSRLVGRLQYDLVAGNNKSAAATMRRLAPTYFELAAAL</sequence>
<dbReference type="KEGG" id="sna:Snas_4043"/>
<organism evidence="1 2">
    <name type="scientific">Stackebrandtia nassauensis (strain DSM 44728 / CIP 108903 / NRRL B-16338 / NBRC 102104 / LLR-40K-21)</name>
    <dbReference type="NCBI Taxonomy" id="446470"/>
    <lineage>
        <taxon>Bacteria</taxon>
        <taxon>Bacillati</taxon>
        <taxon>Actinomycetota</taxon>
        <taxon>Actinomycetes</taxon>
        <taxon>Glycomycetales</taxon>
        <taxon>Glycomycetaceae</taxon>
        <taxon>Stackebrandtia</taxon>
    </lineage>
</organism>
<name>D3Q0U5_STANL</name>
<dbReference type="RefSeq" id="WP_013019266.1">
    <property type="nucleotide sequence ID" value="NC_013947.1"/>
</dbReference>
<evidence type="ECO:0000313" key="1">
    <source>
        <dbReference type="EMBL" id="ADD43695.1"/>
    </source>
</evidence>
<dbReference type="EMBL" id="CP001778">
    <property type="protein sequence ID" value="ADD43695.1"/>
    <property type="molecule type" value="Genomic_DNA"/>
</dbReference>
<dbReference type="Proteomes" id="UP000000844">
    <property type="component" value="Chromosome"/>
</dbReference>
<evidence type="ECO:0000313" key="2">
    <source>
        <dbReference type="Proteomes" id="UP000000844"/>
    </source>
</evidence>
<evidence type="ECO:0008006" key="3">
    <source>
        <dbReference type="Google" id="ProtNLM"/>
    </source>
</evidence>
<dbReference type="HOGENOM" id="CLU_860368_0_0_11"/>
<proteinExistence type="predicted"/>
<accession>D3Q0U5</accession>
<dbReference type="STRING" id="446470.Snas_4043"/>
<dbReference type="OrthoDB" id="8065844at2"/>
<reference evidence="1 2" key="1">
    <citation type="journal article" date="2009" name="Stand. Genomic Sci.">
        <title>Complete genome sequence of Stackebrandtia nassauensis type strain (LLR-40K-21).</title>
        <authorList>
            <person name="Munk C."/>
            <person name="Lapidus A."/>
            <person name="Copeland A."/>
            <person name="Jando M."/>
            <person name="Mayilraj S."/>
            <person name="Glavina Del Rio T."/>
            <person name="Nolan M."/>
            <person name="Chen F."/>
            <person name="Lucas S."/>
            <person name="Tice H."/>
            <person name="Cheng J.F."/>
            <person name="Han C."/>
            <person name="Detter J.C."/>
            <person name="Bruce D."/>
            <person name="Goodwin L."/>
            <person name="Chain P."/>
            <person name="Pitluck S."/>
            <person name="Goker M."/>
            <person name="Ovchinikova G."/>
            <person name="Pati A."/>
            <person name="Ivanova N."/>
            <person name="Mavromatis K."/>
            <person name="Chen A."/>
            <person name="Palaniappan K."/>
            <person name="Land M."/>
            <person name="Hauser L."/>
            <person name="Chang Y.J."/>
            <person name="Jeffries C.D."/>
            <person name="Bristow J."/>
            <person name="Eisen J.A."/>
            <person name="Markowitz V."/>
            <person name="Hugenholtz P."/>
            <person name="Kyrpides N.C."/>
            <person name="Klenk H.P."/>
        </authorList>
    </citation>
    <scope>NUCLEOTIDE SEQUENCE [LARGE SCALE GENOMIC DNA]</scope>
    <source>
        <strain evidence="2">DSM 44728 / CIP 108903 / NRRL B-16338 / NBRC 102104 / LLR-40K-21</strain>
    </source>
</reference>